<dbReference type="EMBL" id="CP043026">
    <property type="protein sequence ID" value="QEH61939.1"/>
    <property type="molecule type" value="Genomic_DNA"/>
</dbReference>
<dbReference type="AlphaFoldDB" id="A0A5B9Y5G7"/>
<reference evidence="1 2" key="1">
    <citation type="submission" date="2019-08" db="EMBL/GenBank/DDBJ databases">
        <title>Complete genome sequence of Spiroplasma chinense CCH (DSM 19755).</title>
        <authorList>
            <person name="Shen H.-Y."/>
            <person name="Lin Y.-C."/>
            <person name="Chou L."/>
            <person name="Kuo C.-H."/>
        </authorList>
    </citation>
    <scope>NUCLEOTIDE SEQUENCE [LARGE SCALE GENOMIC DNA]</scope>
    <source>
        <strain evidence="1 2">CCH</strain>
    </source>
</reference>
<accession>A0A5B9Y5G7</accession>
<proteinExistence type="predicted"/>
<organism evidence="1 2">
    <name type="scientific">Spiroplasma chinense</name>
    <dbReference type="NCBI Taxonomy" id="216932"/>
    <lineage>
        <taxon>Bacteria</taxon>
        <taxon>Bacillati</taxon>
        <taxon>Mycoplasmatota</taxon>
        <taxon>Mollicutes</taxon>
        <taxon>Entomoplasmatales</taxon>
        <taxon>Spiroplasmataceae</taxon>
        <taxon>Spiroplasma</taxon>
    </lineage>
</organism>
<dbReference type="RefSeq" id="WP_166508315.1">
    <property type="nucleotide sequence ID" value="NZ_CP043026.1"/>
</dbReference>
<sequence length="171" mass="20285">MNMKEMFTEINKFLNAAGCTHIEFYEPRDVEINSKEGVRVFDQIFKISFLNSNYKFINFFLRFNSNNVIYRADNHQAVSYQIDVNGKSKEETEQLLDMYLERESNLGFQPMEPSLQSSPVRFLDTLDVEQINIYIEILKYKNTAKQSLSITELIYFDDFKSFMNEFLPLFI</sequence>
<name>A0A5B9Y5G7_9MOLU</name>
<keyword evidence="2" id="KW-1185">Reference proteome</keyword>
<gene>
    <name evidence="1" type="ORF">SCHIN_v1c07440</name>
</gene>
<protein>
    <submittedName>
        <fullName evidence="1">Uncharacterized protein</fullName>
    </submittedName>
</protein>
<evidence type="ECO:0000313" key="1">
    <source>
        <dbReference type="EMBL" id="QEH61939.1"/>
    </source>
</evidence>
<dbReference type="KEGG" id="schi:SCHIN_v1c07440"/>
<dbReference type="Proteomes" id="UP000323144">
    <property type="component" value="Chromosome"/>
</dbReference>
<evidence type="ECO:0000313" key="2">
    <source>
        <dbReference type="Proteomes" id="UP000323144"/>
    </source>
</evidence>